<evidence type="ECO:0000313" key="3">
    <source>
        <dbReference type="Proteomes" id="UP000282311"/>
    </source>
</evidence>
<evidence type="ECO:0000313" key="2">
    <source>
        <dbReference type="EMBL" id="RKN66039.1"/>
    </source>
</evidence>
<keyword evidence="1" id="KW-1133">Transmembrane helix</keyword>
<gene>
    <name evidence="2" type="ORF">D7M11_31690</name>
</gene>
<feature type="transmembrane region" description="Helical" evidence="1">
    <location>
        <begin position="156"/>
        <end position="173"/>
    </location>
</feature>
<feature type="transmembrane region" description="Helical" evidence="1">
    <location>
        <begin position="12"/>
        <end position="33"/>
    </location>
</feature>
<organism evidence="2 3">
    <name type="scientific">Paenibacillus ginsengarvi</name>
    <dbReference type="NCBI Taxonomy" id="400777"/>
    <lineage>
        <taxon>Bacteria</taxon>
        <taxon>Bacillati</taxon>
        <taxon>Bacillota</taxon>
        <taxon>Bacilli</taxon>
        <taxon>Bacillales</taxon>
        <taxon>Paenibacillaceae</taxon>
        <taxon>Paenibacillus</taxon>
    </lineage>
</organism>
<proteinExistence type="predicted"/>
<protein>
    <submittedName>
        <fullName evidence="2">Uncharacterized protein</fullName>
    </submittedName>
</protein>
<sequence>MNETRVTQWLGMICLLAGISRMGMTPSAFIWGTDSTPELIFGIVASVLMSVGTIAIFMVQSRETGVLGLISVLAISVGNIATACMLWSLLQAANQPISQDGLALTVLHLLILIGLTGGTLAFTVLAYRAKVFPRWVIVLLVMMPLSMFLPVEDNKYIAFFWGLSYVGMGYTIWSGTLRAKRA</sequence>
<dbReference type="RefSeq" id="WP_120751293.1">
    <property type="nucleotide sequence ID" value="NZ_RBAH01000035.1"/>
</dbReference>
<keyword evidence="1" id="KW-0812">Transmembrane</keyword>
<dbReference type="EMBL" id="RBAH01000035">
    <property type="protein sequence ID" value="RKN66039.1"/>
    <property type="molecule type" value="Genomic_DNA"/>
</dbReference>
<feature type="transmembrane region" description="Helical" evidence="1">
    <location>
        <begin position="39"/>
        <end position="59"/>
    </location>
</feature>
<keyword evidence="3" id="KW-1185">Reference proteome</keyword>
<feature type="transmembrane region" description="Helical" evidence="1">
    <location>
        <begin position="132"/>
        <end position="150"/>
    </location>
</feature>
<accession>A0A3B0B1G4</accession>
<dbReference type="Proteomes" id="UP000282311">
    <property type="component" value="Unassembled WGS sequence"/>
</dbReference>
<comment type="caution">
    <text evidence="2">The sequence shown here is derived from an EMBL/GenBank/DDBJ whole genome shotgun (WGS) entry which is preliminary data.</text>
</comment>
<feature type="transmembrane region" description="Helical" evidence="1">
    <location>
        <begin position="66"/>
        <end position="90"/>
    </location>
</feature>
<dbReference type="AlphaFoldDB" id="A0A3B0B1G4"/>
<reference evidence="2 3" key="1">
    <citation type="journal article" date="2007" name="Int. J. Syst. Evol. Microbiol.">
        <title>Paenibacillus ginsengarvi sp. nov., isolated from soil from ginseng cultivation.</title>
        <authorList>
            <person name="Yoon M.H."/>
            <person name="Ten L.N."/>
            <person name="Im W.T."/>
        </authorList>
    </citation>
    <scope>NUCLEOTIDE SEQUENCE [LARGE SCALE GENOMIC DNA]</scope>
    <source>
        <strain evidence="2 3">KCTC 13059</strain>
    </source>
</reference>
<feature type="transmembrane region" description="Helical" evidence="1">
    <location>
        <begin position="102"/>
        <end position="125"/>
    </location>
</feature>
<evidence type="ECO:0000256" key="1">
    <source>
        <dbReference type="SAM" id="Phobius"/>
    </source>
</evidence>
<keyword evidence="1" id="KW-0472">Membrane</keyword>
<name>A0A3B0B1G4_9BACL</name>
<dbReference type="OrthoDB" id="2841505at2"/>